<organism evidence="1 2">
    <name type="scientific">Catharanthus roseus</name>
    <name type="common">Madagascar periwinkle</name>
    <name type="synonym">Vinca rosea</name>
    <dbReference type="NCBI Taxonomy" id="4058"/>
    <lineage>
        <taxon>Eukaryota</taxon>
        <taxon>Viridiplantae</taxon>
        <taxon>Streptophyta</taxon>
        <taxon>Embryophyta</taxon>
        <taxon>Tracheophyta</taxon>
        <taxon>Spermatophyta</taxon>
        <taxon>Magnoliopsida</taxon>
        <taxon>eudicotyledons</taxon>
        <taxon>Gunneridae</taxon>
        <taxon>Pentapetalae</taxon>
        <taxon>asterids</taxon>
        <taxon>lamiids</taxon>
        <taxon>Gentianales</taxon>
        <taxon>Apocynaceae</taxon>
        <taxon>Rauvolfioideae</taxon>
        <taxon>Vinceae</taxon>
        <taxon>Catharanthinae</taxon>
        <taxon>Catharanthus</taxon>
    </lineage>
</organism>
<name>A0ACC0ATU9_CATRO</name>
<protein>
    <submittedName>
        <fullName evidence="1">Uncharacterized protein</fullName>
    </submittedName>
</protein>
<gene>
    <name evidence="1" type="ORF">M9H77_23018</name>
</gene>
<reference evidence="2" key="1">
    <citation type="journal article" date="2023" name="Nat. Plants">
        <title>Single-cell RNA sequencing provides a high-resolution roadmap for understanding the multicellular compartmentation of specialized metabolism.</title>
        <authorList>
            <person name="Sun S."/>
            <person name="Shen X."/>
            <person name="Li Y."/>
            <person name="Li Y."/>
            <person name="Wang S."/>
            <person name="Li R."/>
            <person name="Zhang H."/>
            <person name="Shen G."/>
            <person name="Guo B."/>
            <person name="Wei J."/>
            <person name="Xu J."/>
            <person name="St-Pierre B."/>
            <person name="Chen S."/>
            <person name="Sun C."/>
        </authorList>
    </citation>
    <scope>NUCLEOTIDE SEQUENCE [LARGE SCALE GENOMIC DNA]</scope>
</reference>
<dbReference type="Proteomes" id="UP001060085">
    <property type="component" value="Linkage Group LG05"/>
</dbReference>
<dbReference type="EMBL" id="CM044705">
    <property type="protein sequence ID" value="KAI5663695.1"/>
    <property type="molecule type" value="Genomic_DNA"/>
</dbReference>
<proteinExistence type="predicted"/>
<keyword evidence="2" id="KW-1185">Reference proteome</keyword>
<evidence type="ECO:0000313" key="2">
    <source>
        <dbReference type="Proteomes" id="UP001060085"/>
    </source>
</evidence>
<accession>A0ACC0ATU9</accession>
<sequence length="223" mass="24503">MELRSTCESSNLDVMTYSFDAISSSYLFTSERDSRYASLVIISQVADLDASKLRALSNESINNFSKGFVASTFIFFISTRIISYSTSMEDIYSIGVHESLSAILCHKIMISISISVIRLGAITGGVLVELGSLTLTTFEKIDLQASPEEPLLTMYPGIQMIPIVAKHPQDSPRRGPPKSPRGPPRSSRKGPPSPQRSLQKNPPRSPRRVQPSSPRDRLSSPQA</sequence>
<comment type="caution">
    <text evidence="1">The sequence shown here is derived from an EMBL/GenBank/DDBJ whole genome shotgun (WGS) entry which is preliminary data.</text>
</comment>
<evidence type="ECO:0000313" key="1">
    <source>
        <dbReference type="EMBL" id="KAI5663695.1"/>
    </source>
</evidence>